<name>A0AAD2HAL4_9AGAR</name>
<dbReference type="Gene3D" id="3.30.710.10">
    <property type="entry name" value="Potassium Channel Kv1.1, Chain A"/>
    <property type="match status" value="1"/>
</dbReference>
<protein>
    <recommendedName>
        <fullName evidence="3">BTB domain-containing protein</fullName>
    </recommendedName>
</protein>
<dbReference type="SMART" id="SM00671">
    <property type="entry name" value="SEL1"/>
    <property type="match status" value="6"/>
</dbReference>
<dbReference type="PANTHER" id="PTHR46430:SF2">
    <property type="entry name" value="CHITIN SYNTHASE REGULATORY FACTOR 4"/>
    <property type="match status" value="1"/>
</dbReference>
<feature type="compositionally biased region" description="Low complexity" evidence="2">
    <location>
        <begin position="902"/>
        <end position="917"/>
    </location>
</feature>
<dbReference type="SMART" id="SM00225">
    <property type="entry name" value="BTB"/>
    <property type="match status" value="1"/>
</dbReference>
<feature type="region of interest" description="Disordered" evidence="2">
    <location>
        <begin position="317"/>
        <end position="337"/>
    </location>
</feature>
<dbReference type="EMBL" id="CAVNYO010000181">
    <property type="protein sequence ID" value="CAK5272421.1"/>
    <property type="molecule type" value="Genomic_DNA"/>
</dbReference>
<dbReference type="Gene3D" id="1.25.40.10">
    <property type="entry name" value="Tetratricopeptide repeat domain"/>
    <property type="match status" value="1"/>
</dbReference>
<feature type="domain" description="BTB" evidence="3">
    <location>
        <begin position="13"/>
        <end position="95"/>
    </location>
</feature>
<dbReference type="PROSITE" id="PS50097">
    <property type="entry name" value="BTB"/>
    <property type="match status" value="1"/>
</dbReference>
<dbReference type="InterPro" id="IPR051726">
    <property type="entry name" value="Chitin_Synth_Reg"/>
</dbReference>
<dbReference type="Proteomes" id="UP001295794">
    <property type="component" value="Unassembled WGS sequence"/>
</dbReference>
<feature type="region of interest" description="Disordered" evidence="2">
    <location>
        <begin position="875"/>
        <end position="928"/>
    </location>
</feature>
<evidence type="ECO:0000313" key="5">
    <source>
        <dbReference type="Proteomes" id="UP001295794"/>
    </source>
</evidence>
<comment type="caution">
    <text evidence="4">The sequence shown here is derived from an EMBL/GenBank/DDBJ whole genome shotgun (WGS) entry which is preliminary data.</text>
</comment>
<feature type="region of interest" description="Disordered" evidence="2">
    <location>
        <begin position="940"/>
        <end position="1092"/>
    </location>
</feature>
<keyword evidence="1" id="KW-0677">Repeat</keyword>
<dbReference type="CDD" id="cd18186">
    <property type="entry name" value="BTB_POZ_ZBTB_KLHL-like"/>
    <property type="match status" value="1"/>
</dbReference>
<gene>
    <name evidence="4" type="ORF">MYCIT1_LOCUS18065</name>
</gene>
<feature type="compositionally biased region" description="Low complexity" evidence="2">
    <location>
        <begin position="1040"/>
        <end position="1050"/>
    </location>
</feature>
<reference evidence="4" key="1">
    <citation type="submission" date="2023-11" db="EMBL/GenBank/DDBJ databases">
        <authorList>
            <person name="De Vega J J."/>
            <person name="De Vega J J."/>
        </authorList>
    </citation>
    <scope>NUCLEOTIDE SEQUENCE</scope>
</reference>
<proteinExistence type="predicted"/>
<dbReference type="InterPro" id="IPR000210">
    <property type="entry name" value="BTB/POZ_dom"/>
</dbReference>
<feature type="compositionally biased region" description="Polar residues" evidence="2">
    <location>
        <begin position="438"/>
        <end position="447"/>
    </location>
</feature>
<feature type="compositionally biased region" description="Low complexity" evidence="2">
    <location>
        <begin position="1016"/>
        <end position="1033"/>
    </location>
</feature>
<dbReference type="InterPro" id="IPR011333">
    <property type="entry name" value="SKP1/BTB/POZ_sf"/>
</dbReference>
<dbReference type="InterPro" id="IPR011990">
    <property type="entry name" value="TPR-like_helical_dom_sf"/>
</dbReference>
<organism evidence="4 5">
    <name type="scientific">Mycena citricolor</name>
    <dbReference type="NCBI Taxonomy" id="2018698"/>
    <lineage>
        <taxon>Eukaryota</taxon>
        <taxon>Fungi</taxon>
        <taxon>Dikarya</taxon>
        <taxon>Basidiomycota</taxon>
        <taxon>Agaricomycotina</taxon>
        <taxon>Agaricomycetes</taxon>
        <taxon>Agaricomycetidae</taxon>
        <taxon>Agaricales</taxon>
        <taxon>Marasmiineae</taxon>
        <taxon>Mycenaceae</taxon>
        <taxon>Mycena</taxon>
    </lineage>
</organism>
<feature type="region of interest" description="Disordered" evidence="2">
    <location>
        <begin position="369"/>
        <end position="418"/>
    </location>
</feature>
<dbReference type="InterPro" id="IPR006597">
    <property type="entry name" value="Sel1-like"/>
</dbReference>
<dbReference type="SUPFAM" id="SSF54695">
    <property type="entry name" value="POZ domain"/>
    <property type="match status" value="1"/>
</dbReference>
<dbReference type="SUPFAM" id="SSF81901">
    <property type="entry name" value="HCP-like"/>
    <property type="match status" value="2"/>
</dbReference>
<evidence type="ECO:0000256" key="1">
    <source>
        <dbReference type="ARBA" id="ARBA00022737"/>
    </source>
</evidence>
<feature type="compositionally biased region" description="Pro residues" evidence="2">
    <location>
        <begin position="988"/>
        <end position="998"/>
    </location>
</feature>
<dbReference type="AlphaFoldDB" id="A0AAD2HAL4"/>
<evidence type="ECO:0000259" key="3">
    <source>
        <dbReference type="PROSITE" id="PS50097"/>
    </source>
</evidence>
<feature type="region of interest" description="Disordered" evidence="2">
    <location>
        <begin position="434"/>
        <end position="481"/>
    </location>
</feature>
<dbReference type="Pfam" id="PF08238">
    <property type="entry name" value="Sel1"/>
    <property type="match status" value="3"/>
</dbReference>
<keyword evidence="5" id="KW-1185">Reference proteome</keyword>
<feature type="compositionally biased region" description="Low complexity" evidence="2">
    <location>
        <begin position="963"/>
        <end position="972"/>
    </location>
</feature>
<accession>A0AAD2HAL4</accession>
<dbReference type="Pfam" id="PF00651">
    <property type="entry name" value="BTB"/>
    <property type="match status" value="1"/>
</dbReference>
<evidence type="ECO:0000256" key="2">
    <source>
        <dbReference type="SAM" id="MobiDB-lite"/>
    </source>
</evidence>
<feature type="compositionally biased region" description="Basic and acidic residues" evidence="2">
    <location>
        <begin position="1083"/>
        <end position="1092"/>
    </location>
</feature>
<dbReference type="PANTHER" id="PTHR46430">
    <property type="entry name" value="PROTEIN SKT5-RELATED"/>
    <property type="match status" value="1"/>
</dbReference>
<evidence type="ECO:0000313" key="4">
    <source>
        <dbReference type="EMBL" id="CAK5272421.1"/>
    </source>
</evidence>
<feature type="compositionally biased region" description="Pro residues" evidence="2">
    <location>
        <begin position="376"/>
        <end position="387"/>
    </location>
</feature>
<sequence length="1092" mass="118264">MTLSLTHSTPYFSDATLVIQSEQTLFRVYPAILAAQSSVFRDMLTFPHPGHQDGSARALGEYYEPGCPLVVVHDKKEDMEVFLDAIYDSSFLAHPEALPSATITALLRLGRKYDVPHLERRGICELSKIYPTTLDAWDGTLARSPRIDSTKIRRSRARQNLPIPDVLALIREFDLVWMLPALLYQLCSQSKTDYTISAEKIAEWDPDIATTADLLRARQIAFSQTSLLEFLICPFGARKHHCLSPKSCLSERRSLLDFVLNCWTDCHMCPLEMWTEEDWAVVEEDTFSDDDSDSESSSRSLCPMCLREMRRVHGQAGTSHFMGKASETGSDEGEHEKERTSSLYVTYAMSSCDWALCLWGWCWDDWDEAEPETASSPPPSAPTPRSPRSPSSASFPPVSPSYTSTTKDKMNADASSQMARDLDASTYVATASSSYNAPTLTPGSGRTPSPLPPPQGSDWSPWAGATGMGLQQRPSTAASMSGPGMDFRLPTPPRDGTLTVALPSLSALNAALTTVTQPSHDPQLQLAWARDVMFLVDRTPTLASSPLALAAVPLILSLAQPPSSIPEAVYLRATFAASGAYPNHVPASPRAAFRDFEAAARAGYAAAWFRLARDYEAFSDNAHAIDCLNRGAKARDPASLHRLGTAHLLAQLGLPADLGAALPNLHQAACRATLQCPQPAYVFALILLSEFNGGGNVPTGAVQPFLPPGESREGYARKMLERAAALHFAPAQYKLGHAFEFAVPASAFPFDPLLSVQWYSLASQAGEAEADMALSKWFLCGAEGAFDKDESLARTFAEKAASKGLASAEFAMGYYAEVGIGGPKDVPSARSWYTKAAGHGNADARERLTALQQPAPQTLGRQEHDTLTENKLMRKRTQARIRSDEQSQQTGLVNPHPDPYEARGPQQQAQQQQQQQQRPPPGAYNNPNQRRTQVMELARKSSIAESSHYRGASTSLDYRAPSQPQQQPQRQRMGSNSNPPREGSVPPNRMPPREPSVPPGATRYSLADPGAGRPGSGQSSRPGSAAGASVRPMGTPPMRRPGANATTGTPGPKPSTSDDEGIVTKTGGGGPATFAEMGFTGAKAEDKECVVM</sequence>